<gene>
    <name evidence="2" type="ORF">H9811_01625</name>
</gene>
<reference evidence="2" key="2">
    <citation type="submission" date="2021-04" db="EMBL/GenBank/DDBJ databases">
        <authorList>
            <person name="Gilroy R."/>
        </authorList>
    </citation>
    <scope>NUCLEOTIDE SEQUENCE</scope>
    <source>
        <strain evidence="2">ChiSxjej1B13-11774</strain>
    </source>
</reference>
<feature type="compositionally biased region" description="Basic and acidic residues" evidence="1">
    <location>
        <begin position="22"/>
        <end position="43"/>
    </location>
</feature>
<sequence>MFCRLTENAKRGKVALRRLEKTNFDSDRGGGRKNSREEGDKIVAETTYNPPDDLYAMGRREKKNHEIFLLRFFADMVS</sequence>
<organism evidence="2 3">
    <name type="scientific">Candidatus Gemmiger excrementigallinarum</name>
    <dbReference type="NCBI Taxonomy" id="2838609"/>
    <lineage>
        <taxon>Bacteria</taxon>
        <taxon>Bacillati</taxon>
        <taxon>Bacillota</taxon>
        <taxon>Clostridia</taxon>
        <taxon>Eubacteriales</taxon>
        <taxon>Gemmiger</taxon>
    </lineage>
</organism>
<evidence type="ECO:0000256" key="1">
    <source>
        <dbReference type="SAM" id="MobiDB-lite"/>
    </source>
</evidence>
<dbReference type="EMBL" id="DXBP01000006">
    <property type="protein sequence ID" value="HIZ41241.1"/>
    <property type="molecule type" value="Genomic_DNA"/>
</dbReference>
<evidence type="ECO:0000313" key="3">
    <source>
        <dbReference type="Proteomes" id="UP000824048"/>
    </source>
</evidence>
<feature type="region of interest" description="Disordered" evidence="1">
    <location>
        <begin position="22"/>
        <end position="46"/>
    </location>
</feature>
<comment type="caution">
    <text evidence="2">The sequence shown here is derived from an EMBL/GenBank/DDBJ whole genome shotgun (WGS) entry which is preliminary data.</text>
</comment>
<reference evidence="2" key="1">
    <citation type="journal article" date="2021" name="PeerJ">
        <title>Extensive microbial diversity within the chicken gut microbiome revealed by metagenomics and culture.</title>
        <authorList>
            <person name="Gilroy R."/>
            <person name="Ravi A."/>
            <person name="Getino M."/>
            <person name="Pursley I."/>
            <person name="Horton D.L."/>
            <person name="Alikhan N.F."/>
            <person name="Baker D."/>
            <person name="Gharbi K."/>
            <person name="Hall N."/>
            <person name="Watson M."/>
            <person name="Adriaenssens E.M."/>
            <person name="Foster-Nyarko E."/>
            <person name="Jarju S."/>
            <person name="Secka A."/>
            <person name="Antonio M."/>
            <person name="Oren A."/>
            <person name="Chaudhuri R.R."/>
            <person name="La Ragione R."/>
            <person name="Hildebrand F."/>
            <person name="Pallen M.J."/>
        </authorList>
    </citation>
    <scope>NUCLEOTIDE SEQUENCE</scope>
    <source>
        <strain evidence="2">ChiSxjej1B13-11774</strain>
    </source>
</reference>
<dbReference type="AlphaFoldDB" id="A0A9D2J968"/>
<accession>A0A9D2J968</accession>
<protein>
    <submittedName>
        <fullName evidence="2">Uncharacterized protein</fullName>
    </submittedName>
</protein>
<dbReference type="Proteomes" id="UP000824048">
    <property type="component" value="Unassembled WGS sequence"/>
</dbReference>
<name>A0A9D2J968_9FIRM</name>
<proteinExistence type="predicted"/>
<evidence type="ECO:0000313" key="2">
    <source>
        <dbReference type="EMBL" id="HIZ41241.1"/>
    </source>
</evidence>